<proteinExistence type="predicted"/>
<evidence type="ECO:0000313" key="3">
    <source>
        <dbReference type="Proteomes" id="UP000603227"/>
    </source>
</evidence>
<evidence type="ECO:0000256" key="1">
    <source>
        <dbReference type="SAM" id="MobiDB-lite"/>
    </source>
</evidence>
<feature type="region of interest" description="Disordered" evidence="1">
    <location>
        <begin position="1"/>
        <end position="40"/>
    </location>
</feature>
<dbReference type="Proteomes" id="UP000603227">
    <property type="component" value="Unassembled WGS sequence"/>
</dbReference>
<protein>
    <submittedName>
        <fullName evidence="2">Uncharacterized protein</fullName>
    </submittedName>
</protein>
<keyword evidence="3" id="KW-1185">Reference proteome</keyword>
<name>A0A919DGG7_9ACTN</name>
<reference evidence="2" key="2">
    <citation type="submission" date="2020-09" db="EMBL/GenBank/DDBJ databases">
        <authorList>
            <person name="Sun Q."/>
            <person name="Zhou Y."/>
        </authorList>
    </citation>
    <scope>NUCLEOTIDE SEQUENCE</scope>
    <source>
        <strain evidence="2">CGMCC 4.7403</strain>
    </source>
</reference>
<evidence type="ECO:0000313" key="2">
    <source>
        <dbReference type="EMBL" id="GHE45519.1"/>
    </source>
</evidence>
<feature type="compositionally biased region" description="Basic and acidic residues" evidence="1">
    <location>
        <begin position="26"/>
        <end position="40"/>
    </location>
</feature>
<gene>
    <name evidence="2" type="ORF">GCM10017771_65950</name>
</gene>
<sequence length="127" mass="14128">MAYAQPSAALPARSHPMAKTGYGKRSVGDEDPHADPDFAHLSPRDAEIAVFIDHIEDGRANATGCKALAAEQPHFVQQAARSSRERRTGGPVPDTFRPVPIDDLVMYHFRDNRDRIANGLAPRRWNW</sequence>
<comment type="caution">
    <text evidence="2">The sequence shown here is derived from an EMBL/GenBank/DDBJ whole genome shotgun (WGS) entry which is preliminary data.</text>
</comment>
<dbReference type="AlphaFoldDB" id="A0A919DGG7"/>
<dbReference type="EMBL" id="BNAT01000029">
    <property type="protein sequence ID" value="GHE45519.1"/>
    <property type="molecule type" value="Genomic_DNA"/>
</dbReference>
<accession>A0A919DGG7</accession>
<reference evidence="2" key="1">
    <citation type="journal article" date="2014" name="Int. J. Syst. Evol. Microbiol.">
        <title>Complete genome sequence of Corynebacterium casei LMG S-19264T (=DSM 44701T), isolated from a smear-ripened cheese.</title>
        <authorList>
            <consortium name="US DOE Joint Genome Institute (JGI-PGF)"/>
            <person name="Walter F."/>
            <person name="Albersmeier A."/>
            <person name="Kalinowski J."/>
            <person name="Ruckert C."/>
        </authorList>
    </citation>
    <scope>NUCLEOTIDE SEQUENCE</scope>
    <source>
        <strain evidence="2">CGMCC 4.7403</strain>
    </source>
</reference>
<organism evidence="2 3">
    <name type="scientific">Streptomyces capitiformicae</name>
    <dbReference type="NCBI Taxonomy" id="2014920"/>
    <lineage>
        <taxon>Bacteria</taxon>
        <taxon>Bacillati</taxon>
        <taxon>Actinomycetota</taxon>
        <taxon>Actinomycetes</taxon>
        <taxon>Kitasatosporales</taxon>
        <taxon>Streptomycetaceae</taxon>
        <taxon>Streptomyces</taxon>
    </lineage>
</organism>